<dbReference type="Pfam" id="PF14248">
    <property type="entry name" value="DUF4345"/>
    <property type="match status" value="1"/>
</dbReference>
<gene>
    <name evidence="2" type="ORF">GGR95_001104</name>
</gene>
<dbReference type="Proteomes" id="UP000530268">
    <property type="component" value="Unassembled WGS sequence"/>
</dbReference>
<dbReference type="InterPro" id="IPR025597">
    <property type="entry name" value="DUF4345"/>
</dbReference>
<evidence type="ECO:0000313" key="2">
    <source>
        <dbReference type="EMBL" id="MBB3993476.1"/>
    </source>
</evidence>
<protein>
    <recommendedName>
        <fullName evidence="4">DUF4345 domain-containing protein</fullName>
    </recommendedName>
</protein>
<name>A0A7W6E4V4_9RHOB</name>
<keyword evidence="1" id="KW-0472">Membrane</keyword>
<feature type="transmembrane region" description="Helical" evidence="1">
    <location>
        <begin position="116"/>
        <end position="139"/>
    </location>
</feature>
<dbReference type="EMBL" id="JACIEI010000002">
    <property type="protein sequence ID" value="MBB3993476.1"/>
    <property type="molecule type" value="Genomic_DNA"/>
</dbReference>
<keyword evidence="1" id="KW-0812">Transmembrane</keyword>
<feature type="transmembrane region" description="Helical" evidence="1">
    <location>
        <begin position="60"/>
        <end position="78"/>
    </location>
</feature>
<organism evidence="2 3">
    <name type="scientific">Sulfitobacter undariae</name>
    <dbReference type="NCBI Taxonomy" id="1563671"/>
    <lineage>
        <taxon>Bacteria</taxon>
        <taxon>Pseudomonadati</taxon>
        <taxon>Pseudomonadota</taxon>
        <taxon>Alphaproteobacteria</taxon>
        <taxon>Rhodobacterales</taxon>
        <taxon>Roseobacteraceae</taxon>
        <taxon>Sulfitobacter</taxon>
    </lineage>
</organism>
<evidence type="ECO:0008006" key="4">
    <source>
        <dbReference type="Google" id="ProtNLM"/>
    </source>
</evidence>
<proteinExistence type="predicted"/>
<keyword evidence="1" id="KW-1133">Transmembrane helix</keyword>
<dbReference type="AlphaFoldDB" id="A0A7W6E4V4"/>
<reference evidence="2 3" key="1">
    <citation type="submission" date="2020-08" db="EMBL/GenBank/DDBJ databases">
        <title>Genomic Encyclopedia of Type Strains, Phase IV (KMG-IV): sequencing the most valuable type-strain genomes for metagenomic binning, comparative biology and taxonomic classification.</title>
        <authorList>
            <person name="Goeker M."/>
        </authorList>
    </citation>
    <scope>NUCLEOTIDE SEQUENCE [LARGE SCALE GENOMIC DNA]</scope>
    <source>
        <strain evidence="2 3">DSM 102234</strain>
    </source>
</reference>
<accession>A0A7W6E4V4</accession>
<feature type="transmembrane region" description="Helical" evidence="1">
    <location>
        <begin position="90"/>
        <end position="110"/>
    </location>
</feature>
<sequence>MLTVTRVCLSLLGVSIIAIRGMMAVIGPSTTANFLGDILSAVFGSKAYSGGFEHTNADSEMRVLAVFFAAYGAVLLWLSTRLESHKEWVYGAIALYFAGGVTRLFSYASVGWPDALFLLLMAFELGAPIIIAVIFTFGLRVQR</sequence>
<keyword evidence="3" id="KW-1185">Reference proteome</keyword>
<evidence type="ECO:0000256" key="1">
    <source>
        <dbReference type="SAM" id="Phobius"/>
    </source>
</evidence>
<dbReference type="RefSeq" id="WP_184563576.1">
    <property type="nucleotide sequence ID" value="NZ_JACIEI010000002.1"/>
</dbReference>
<evidence type="ECO:0000313" key="3">
    <source>
        <dbReference type="Proteomes" id="UP000530268"/>
    </source>
</evidence>
<comment type="caution">
    <text evidence="2">The sequence shown here is derived from an EMBL/GenBank/DDBJ whole genome shotgun (WGS) entry which is preliminary data.</text>
</comment>